<dbReference type="EMBL" id="OX395140">
    <property type="protein sequence ID" value="CAI5793950.1"/>
    <property type="molecule type" value="Genomic_DNA"/>
</dbReference>
<reference evidence="2" key="1">
    <citation type="submission" date="2022-12" db="EMBL/GenBank/DDBJ databases">
        <authorList>
            <person name="Alioto T."/>
            <person name="Alioto T."/>
            <person name="Gomez Garrido J."/>
        </authorList>
    </citation>
    <scope>NUCLEOTIDE SEQUENCE</scope>
</reference>
<dbReference type="Proteomes" id="UP001178461">
    <property type="component" value="Chromosome Z"/>
</dbReference>
<name>A0AA35LCR9_9SAUR</name>
<accession>A0AA35LCR9</accession>
<evidence type="ECO:0000313" key="3">
    <source>
        <dbReference type="Proteomes" id="UP001178461"/>
    </source>
</evidence>
<evidence type="ECO:0000313" key="2">
    <source>
        <dbReference type="EMBL" id="CAI5793950.1"/>
    </source>
</evidence>
<feature type="region of interest" description="Disordered" evidence="1">
    <location>
        <begin position="1"/>
        <end position="42"/>
    </location>
</feature>
<proteinExistence type="predicted"/>
<keyword evidence="3" id="KW-1185">Reference proteome</keyword>
<gene>
    <name evidence="2" type="ORF">PODLI_1B024332</name>
</gene>
<organism evidence="2 3">
    <name type="scientific">Podarcis lilfordi</name>
    <name type="common">Lilford's wall lizard</name>
    <dbReference type="NCBI Taxonomy" id="74358"/>
    <lineage>
        <taxon>Eukaryota</taxon>
        <taxon>Metazoa</taxon>
        <taxon>Chordata</taxon>
        <taxon>Craniata</taxon>
        <taxon>Vertebrata</taxon>
        <taxon>Euteleostomi</taxon>
        <taxon>Lepidosauria</taxon>
        <taxon>Squamata</taxon>
        <taxon>Bifurcata</taxon>
        <taxon>Unidentata</taxon>
        <taxon>Episquamata</taxon>
        <taxon>Laterata</taxon>
        <taxon>Lacertibaenia</taxon>
        <taxon>Lacertidae</taxon>
        <taxon>Podarcis</taxon>
    </lineage>
</organism>
<sequence length="55" mass="6343">MAARRRTGPAVSDGCRRRREEPEATPSSGRRGRGRRSREPIPRLLLLLPLLPRRR</sequence>
<protein>
    <submittedName>
        <fullName evidence="2">Uncharacterized protein</fullName>
    </submittedName>
</protein>
<evidence type="ECO:0000256" key="1">
    <source>
        <dbReference type="SAM" id="MobiDB-lite"/>
    </source>
</evidence>
<dbReference type="AlphaFoldDB" id="A0AA35LCR9"/>